<dbReference type="VEuPathDB" id="TriTrypDB:Lsey_0267_0170"/>
<comment type="subcellular location">
    <subcellularLocation>
        <location evidence="1">Membrane</location>
        <location evidence="1">Clathrin-coated pit</location>
    </subcellularLocation>
</comment>
<protein>
    <submittedName>
        <fullName evidence="7">Putative clathrin coat assembly protein</fullName>
    </submittedName>
</protein>
<evidence type="ECO:0000313" key="7">
    <source>
        <dbReference type="EMBL" id="KPI84353.1"/>
    </source>
</evidence>
<gene>
    <name evidence="7" type="ORF">ABL78_6608</name>
</gene>
<evidence type="ECO:0000256" key="1">
    <source>
        <dbReference type="ARBA" id="ARBA00004600"/>
    </source>
</evidence>
<dbReference type="Gene3D" id="1.25.40.90">
    <property type="match status" value="1"/>
</dbReference>
<dbReference type="PROSITE" id="PS50942">
    <property type="entry name" value="ENTH"/>
    <property type="match status" value="1"/>
</dbReference>
<dbReference type="CDD" id="cd03564">
    <property type="entry name" value="ANTH_N"/>
    <property type="match status" value="1"/>
</dbReference>
<accession>A0A0N1II26</accession>
<dbReference type="InterPro" id="IPR048050">
    <property type="entry name" value="ANTH_N_plant"/>
</dbReference>
<dbReference type="SUPFAM" id="SSF89009">
    <property type="entry name" value="GAT-like domain"/>
    <property type="match status" value="1"/>
</dbReference>
<dbReference type="InterPro" id="IPR008942">
    <property type="entry name" value="ENTH_VHS"/>
</dbReference>
<feature type="compositionally biased region" description="Low complexity" evidence="5">
    <location>
        <begin position="423"/>
        <end position="432"/>
    </location>
</feature>
<name>A0A0N1II26_LEPSE</name>
<dbReference type="GO" id="GO:0048268">
    <property type="term" value="P:clathrin coat assembly"/>
    <property type="evidence" value="ECO:0007669"/>
    <property type="project" value="InterPro"/>
</dbReference>
<evidence type="ECO:0000313" key="8">
    <source>
        <dbReference type="Proteomes" id="UP000038009"/>
    </source>
</evidence>
<evidence type="ECO:0000259" key="6">
    <source>
        <dbReference type="PROSITE" id="PS50942"/>
    </source>
</evidence>
<dbReference type="InterPro" id="IPR014712">
    <property type="entry name" value="ANTH_dom_sf"/>
</dbReference>
<keyword evidence="4" id="KW-0168">Coated pit</keyword>
<dbReference type="SMART" id="SM00273">
    <property type="entry name" value="ENTH"/>
    <property type="match status" value="1"/>
</dbReference>
<dbReference type="Proteomes" id="UP000038009">
    <property type="component" value="Unassembled WGS sequence"/>
</dbReference>
<dbReference type="EMBL" id="LJSK01000267">
    <property type="protein sequence ID" value="KPI84353.1"/>
    <property type="molecule type" value="Genomic_DNA"/>
</dbReference>
<comment type="caution">
    <text evidence="7">The sequence shown here is derived from an EMBL/GenBank/DDBJ whole genome shotgun (WGS) entry which is preliminary data.</text>
</comment>
<dbReference type="GO" id="GO:0005546">
    <property type="term" value="F:phosphatidylinositol-4,5-bisphosphate binding"/>
    <property type="evidence" value="ECO:0007669"/>
    <property type="project" value="TreeGrafter"/>
</dbReference>
<feature type="domain" description="ENTH" evidence="6">
    <location>
        <begin position="21"/>
        <end position="161"/>
    </location>
</feature>
<dbReference type="GO" id="GO:0032050">
    <property type="term" value="F:clathrin heavy chain binding"/>
    <property type="evidence" value="ECO:0007669"/>
    <property type="project" value="TreeGrafter"/>
</dbReference>
<dbReference type="GO" id="GO:0072583">
    <property type="term" value="P:clathrin-dependent endocytosis"/>
    <property type="evidence" value="ECO:0007669"/>
    <property type="project" value="InterPro"/>
</dbReference>
<keyword evidence="8" id="KW-1185">Reference proteome</keyword>
<evidence type="ECO:0000256" key="5">
    <source>
        <dbReference type="SAM" id="MobiDB-lite"/>
    </source>
</evidence>
<evidence type="ECO:0000256" key="4">
    <source>
        <dbReference type="ARBA" id="ARBA00023176"/>
    </source>
</evidence>
<keyword evidence="2" id="KW-0254">Endocytosis</keyword>
<feature type="region of interest" description="Disordered" evidence="5">
    <location>
        <begin position="384"/>
        <end position="485"/>
    </location>
</feature>
<reference evidence="7 8" key="1">
    <citation type="journal article" date="2015" name="PLoS Pathog.">
        <title>Leptomonas seymouri: Adaptations to the Dixenous Life Cycle Analyzed by Genome Sequencing, Transcriptome Profiling and Co-infection with Leishmania donovani.</title>
        <authorList>
            <person name="Kraeva N."/>
            <person name="Butenko A."/>
            <person name="Hlavacova J."/>
            <person name="Kostygov A."/>
            <person name="Myskova J."/>
            <person name="Grybchuk D."/>
            <person name="Lestinova T."/>
            <person name="Votypka J."/>
            <person name="Volf P."/>
            <person name="Opperdoes F."/>
            <person name="Flegontov P."/>
            <person name="Lukes J."/>
            <person name="Yurchenko V."/>
        </authorList>
    </citation>
    <scope>NUCLEOTIDE SEQUENCE [LARGE SCALE GENOMIC DNA]</scope>
    <source>
        <strain evidence="7 8">ATCC 30220</strain>
    </source>
</reference>
<dbReference type="PANTHER" id="PTHR22951">
    <property type="entry name" value="CLATHRIN ASSEMBLY PROTEIN"/>
    <property type="match status" value="1"/>
</dbReference>
<evidence type="ECO:0000256" key="3">
    <source>
        <dbReference type="ARBA" id="ARBA00023136"/>
    </source>
</evidence>
<dbReference type="GO" id="GO:0006900">
    <property type="term" value="P:vesicle budding from membrane"/>
    <property type="evidence" value="ECO:0007669"/>
    <property type="project" value="TreeGrafter"/>
</dbReference>
<dbReference type="OrthoDB" id="44015at2759"/>
<dbReference type="InterPro" id="IPR045192">
    <property type="entry name" value="AP180-like"/>
</dbReference>
<proteinExistence type="predicted"/>
<dbReference type="GO" id="GO:0005905">
    <property type="term" value="C:clathrin-coated pit"/>
    <property type="evidence" value="ECO:0007669"/>
    <property type="project" value="UniProtKB-SubCell"/>
</dbReference>
<dbReference type="GO" id="GO:0005545">
    <property type="term" value="F:1-phosphatidylinositol binding"/>
    <property type="evidence" value="ECO:0007669"/>
    <property type="project" value="InterPro"/>
</dbReference>
<evidence type="ECO:0000256" key="2">
    <source>
        <dbReference type="ARBA" id="ARBA00022583"/>
    </source>
</evidence>
<dbReference type="AlphaFoldDB" id="A0A0N1II26"/>
<dbReference type="InterPro" id="IPR011417">
    <property type="entry name" value="ANTH_dom"/>
</dbReference>
<keyword evidence="3" id="KW-0472">Membrane</keyword>
<dbReference type="InterPro" id="IPR013809">
    <property type="entry name" value="ENTH"/>
</dbReference>
<dbReference type="Gene3D" id="1.20.58.150">
    <property type="entry name" value="ANTH domain"/>
    <property type="match status" value="1"/>
</dbReference>
<dbReference type="Pfam" id="PF07651">
    <property type="entry name" value="ANTH"/>
    <property type="match status" value="1"/>
</dbReference>
<dbReference type="PANTHER" id="PTHR22951:SF5">
    <property type="entry name" value="PHOSPHATIDYLINOSITOL-BINDING CLATHRIN ASSEMBLY PROTEIN LAP"/>
    <property type="match status" value="1"/>
</dbReference>
<sequence>MNGTDAKQSAGYFKEKAVIGLTAFTGDEVEKAILKATSHMLKAPKEKYVQKLVAASYGQYGTKLRDGIPLNHYIVRELEKRSHTHNWIVVLKSMVAFHRLLCDASDEMVEAICRYRNIFCKTHLKSLAESNDGAGQAYFIEQYVKYLEERCASQTALGKGRRIEIAGFEEYLKTLNARALEPVFENLLCWLEALSAVQYREVIVNNFCTIEAYQLIVKDGKRLFQLLSKRVIFILDGFAELTLPEKKRWFDLYRRYESAFLSLKAFFDSILLSSKVLVEPVPQLKPLPRSLAARLECEIRASSVPAEAPCTLADLGIRSTEDKRQKAEEIIEAPLPPQAQTVSQPTTVIPPKPAIPSFSMDDLFVSSPEPAKAAPAATAAVDPWAPAPTMQPVQGGGGEVQWDSGAPTGWPTGAPQEWGSGVPSCMQSQSPQQLPPPWPDASTVSPTAAKNSQQAFCENSTMPSATSKSASDPFKSLYDQSHRNF</sequence>
<feature type="compositionally biased region" description="Polar residues" evidence="5">
    <location>
        <begin position="443"/>
        <end position="470"/>
    </location>
</feature>
<dbReference type="SUPFAM" id="SSF48464">
    <property type="entry name" value="ENTH/VHS domain"/>
    <property type="match status" value="1"/>
</dbReference>
<dbReference type="GO" id="GO:0030136">
    <property type="term" value="C:clathrin-coated vesicle"/>
    <property type="evidence" value="ECO:0007669"/>
    <property type="project" value="InterPro"/>
</dbReference>
<dbReference type="GO" id="GO:0000149">
    <property type="term" value="F:SNARE binding"/>
    <property type="evidence" value="ECO:0007669"/>
    <property type="project" value="TreeGrafter"/>
</dbReference>
<dbReference type="OMA" id="APKEKYM"/>
<organism evidence="7 8">
    <name type="scientific">Leptomonas seymouri</name>
    <dbReference type="NCBI Taxonomy" id="5684"/>
    <lineage>
        <taxon>Eukaryota</taxon>
        <taxon>Discoba</taxon>
        <taxon>Euglenozoa</taxon>
        <taxon>Kinetoplastea</taxon>
        <taxon>Metakinetoplastina</taxon>
        <taxon>Trypanosomatida</taxon>
        <taxon>Trypanosomatidae</taxon>
        <taxon>Leishmaniinae</taxon>
        <taxon>Leptomonas</taxon>
    </lineage>
</organism>